<evidence type="ECO:0000313" key="3">
    <source>
        <dbReference type="Proteomes" id="UP000824120"/>
    </source>
</evidence>
<sequence length="151" mass="16944">MLSDHLFEGDLPQSKSLESNILAASKKLVIESLAQMREGGRNEKGSSFVDDLLGDSKLIFDQTPEVGIHPSTNSSDTNEDNVPLRWWMSLTNFLKISLRKKTSPRLWHKRKKGKQVKSKGKSKSKTFSVNKAETTTKGKGKESQKKKEPSK</sequence>
<protein>
    <submittedName>
        <fullName evidence="2">Uncharacterized protein</fullName>
    </submittedName>
</protein>
<dbReference type="OrthoDB" id="10425958at2759"/>
<accession>A0A9J5XB98</accession>
<feature type="compositionally biased region" description="Basic and acidic residues" evidence="1">
    <location>
        <begin position="134"/>
        <end position="151"/>
    </location>
</feature>
<dbReference type="Proteomes" id="UP000824120">
    <property type="component" value="Chromosome 9"/>
</dbReference>
<feature type="region of interest" description="Disordered" evidence="1">
    <location>
        <begin position="104"/>
        <end position="151"/>
    </location>
</feature>
<name>A0A9J5XB98_SOLCO</name>
<proteinExistence type="predicted"/>
<organism evidence="2 3">
    <name type="scientific">Solanum commersonii</name>
    <name type="common">Commerson's wild potato</name>
    <name type="synonym">Commerson's nightshade</name>
    <dbReference type="NCBI Taxonomy" id="4109"/>
    <lineage>
        <taxon>Eukaryota</taxon>
        <taxon>Viridiplantae</taxon>
        <taxon>Streptophyta</taxon>
        <taxon>Embryophyta</taxon>
        <taxon>Tracheophyta</taxon>
        <taxon>Spermatophyta</taxon>
        <taxon>Magnoliopsida</taxon>
        <taxon>eudicotyledons</taxon>
        <taxon>Gunneridae</taxon>
        <taxon>Pentapetalae</taxon>
        <taxon>asterids</taxon>
        <taxon>lamiids</taxon>
        <taxon>Solanales</taxon>
        <taxon>Solanaceae</taxon>
        <taxon>Solanoideae</taxon>
        <taxon>Solaneae</taxon>
        <taxon>Solanum</taxon>
    </lineage>
</organism>
<dbReference type="EMBL" id="JACXVP010000009">
    <property type="protein sequence ID" value="KAG5584877.1"/>
    <property type="molecule type" value="Genomic_DNA"/>
</dbReference>
<gene>
    <name evidence="2" type="ORF">H5410_045311</name>
</gene>
<keyword evidence="3" id="KW-1185">Reference proteome</keyword>
<evidence type="ECO:0000256" key="1">
    <source>
        <dbReference type="SAM" id="MobiDB-lite"/>
    </source>
</evidence>
<feature type="compositionally biased region" description="Basic residues" evidence="1">
    <location>
        <begin position="104"/>
        <end position="124"/>
    </location>
</feature>
<reference evidence="2 3" key="1">
    <citation type="submission" date="2020-09" db="EMBL/GenBank/DDBJ databases">
        <title>De no assembly of potato wild relative species, Solanum commersonii.</title>
        <authorList>
            <person name="Cho K."/>
        </authorList>
    </citation>
    <scope>NUCLEOTIDE SEQUENCE [LARGE SCALE GENOMIC DNA]</scope>
    <source>
        <strain evidence="2">LZ3.2</strain>
        <tissue evidence="2">Leaf</tissue>
    </source>
</reference>
<dbReference type="AlphaFoldDB" id="A0A9J5XB98"/>
<evidence type="ECO:0000313" key="2">
    <source>
        <dbReference type="EMBL" id="KAG5584877.1"/>
    </source>
</evidence>
<comment type="caution">
    <text evidence="2">The sequence shown here is derived from an EMBL/GenBank/DDBJ whole genome shotgun (WGS) entry which is preliminary data.</text>
</comment>